<evidence type="ECO:0000256" key="4">
    <source>
        <dbReference type="ARBA" id="ARBA00023027"/>
    </source>
</evidence>
<protein>
    <submittedName>
        <fullName evidence="5">Unannotated protein</fullName>
    </submittedName>
</protein>
<dbReference type="GO" id="GO:0006741">
    <property type="term" value="P:NADP+ biosynthetic process"/>
    <property type="evidence" value="ECO:0007669"/>
    <property type="project" value="InterPro"/>
</dbReference>
<evidence type="ECO:0000256" key="3">
    <source>
        <dbReference type="ARBA" id="ARBA00022857"/>
    </source>
</evidence>
<dbReference type="InterPro" id="IPR017437">
    <property type="entry name" value="ATP-NAD_kinase_PpnK-typ_C"/>
</dbReference>
<keyword evidence="1" id="KW-0808">Transferase</keyword>
<dbReference type="GO" id="GO:0019674">
    <property type="term" value="P:NAD+ metabolic process"/>
    <property type="evidence" value="ECO:0007669"/>
    <property type="project" value="InterPro"/>
</dbReference>
<organism evidence="5">
    <name type="scientific">freshwater metagenome</name>
    <dbReference type="NCBI Taxonomy" id="449393"/>
    <lineage>
        <taxon>unclassified sequences</taxon>
        <taxon>metagenomes</taxon>
        <taxon>ecological metagenomes</taxon>
    </lineage>
</organism>
<dbReference type="HAMAP" id="MF_00361">
    <property type="entry name" value="NAD_kinase"/>
    <property type="match status" value="1"/>
</dbReference>
<accession>A0A6J6F8F4</accession>
<dbReference type="Pfam" id="PF20143">
    <property type="entry name" value="NAD_kinase_C"/>
    <property type="match status" value="1"/>
</dbReference>
<keyword evidence="4" id="KW-0520">NAD</keyword>
<dbReference type="InterPro" id="IPR002504">
    <property type="entry name" value="NADK"/>
</dbReference>
<dbReference type="Gene3D" id="2.60.200.30">
    <property type="entry name" value="Probable inorganic polyphosphate/atp-NAD kinase, domain 2"/>
    <property type="match status" value="1"/>
</dbReference>
<dbReference type="NCBIfam" id="NF002892">
    <property type="entry name" value="PRK03372.1"/>
    <property type="match status" value="1"/>
</dbReference>
<dbReference type="SUPFAM" id="SSF111331">
    <property type="entry name" value="NAD kinase/diacylglycerol kinase-like"/>
    <property type="match status" value="1"/>
</dbReference>
<dbReference type="EMBL" id="CAEZTT010000112">
    <property type="protein sequence ID" value="CAB4581028.1"/>
    <property type="molecule type" value="Genomic_DNA"/>
</dbReference>
<evidence type="ECO:0000313" key="5">
    <source>
        <dbReference type="EMBL" id="CAB4581028.1"/>
    </source>
</evidence>
<dbReference type="InterPro" id="IPR017438">
    <property type="entry name" value="ATP-NAD_kinase_N"/>
</dbReference>
<name>A0A6J6F8F4_9ZZZZ</name>
<sequence length="290" mass="31064">MRSIALSVNWTRPAAVAAAAQLCDLLAAKGVWVFAVSESDAPSIANCKFVTESELPVLEAVIVIGGDGTILRSAELARKFDLPLLGINHGHVGFLAEAEAIELASIAESIANRSWWIEERLTLEVSVIHDGSEIWRSWGLNEISIEKATYARIAELITAVDDHPLSRYAGDGVIVATPTGSTAYAFSAGGPVVWPSVNAVVLVPLSAHSLFARPLVISPESSVVIELISPASVWADSRRGGDIPAGARILIKRSQQPIKFLKLNNAPFTDRLVKKFDLPTSGWRGVLGEK</sequence>
<proteinExistence type="inferred from homology"/>
<dbReference type="PANTHER" id="PTHR20275">
    <property type="entry name" value="NAD KINASE"/>
    <property type="match status" value="1"/>
</dbReference>
<keyword evidence="3" id="KW-0521">NADP</keyword>
<dbReference type="AlphaFoldDB" id="A0A6J6F8F4"/>
<keyword evidence="2" id="KW-0418">Kinase</keyword>
<evidence type="ECO:0000256" key="2">
    <source>
        <dbReference type="ARBA" id="ARBA00022777"/>
    </source>
</evidence>
<gene>
    <name evidence="5" type="ORF">UFOPK1726_00925</name>
</gene>
<dbReference type="InterPro" id="IPR016064">
    <property type="entry name" value="NAD/diacylglycerol_kinase_sf"/>
</dbReference>
<dbReference type="Gene3D" id="3.40.50.10330">
    <property type="entry name" value="Probable inorganic polyphosphate/atp-NAD kinase, domain 1"/>
    <property type="match status" value="1"/>
</dbReference>
<evidence type="ECO:0000256" key="1">
    <source>
        <dbReference type="ARBA" id="ARBA00022679"/>
    </source>
</evidence>
<dbReference type="GO" id="GO:0003951">
    <property type="term" value="F:NAD+ kinase activity"/>
    <property type="evidence" value="ECO:0007669"/>
    <property type="project" value="InterPro"/>
</dbReference>
<dbReference type="PANTHER" id="PTHR20275:SF0">
    <property type="entry name" value="NAD KINASE"/>
    <property type="match status" value="1"/>
</dbReference>
<dbReference type="Pfam" id="PF01513">
    <property type="entry name" value="NAD_kinase"/>
    <property type="match status" value="1"/>
</dbReference>
<reference evidence="5" key="1">
    <citation type="submission" date="2020-05" db="EMBL/GenBank/DDBJ databases">
        <authorList>
            <person name="Chiriac C."/>
            <person name="Salcher M."/>
            <person name="Ghai R."/>
            <person name="Kavagutti S V."/>
        </authorList>
    </citation>
    <scope>NUCLEOTIDE SEQUENCE</scope>
</reference>